<name>A0A285V2E3_9HYPH</name>
<evidence type="ECO:0000256" key="3">
    <source>
        <dbReference type="ARBA" id="ARBA00023163"/>
    </source>
</evidence>
<dbReference type="PROSITE" id="PS50949">
    <property type="entry name" value="HTH_GNTR"/>
    <property type="match status" value="1"/>
</dbReference>
<proteinExistence type="predicted"/>
<evidence type="ECO:0000313" key="6">
    <source>
        <dbReference type="Proteomes" id="UP000219167"/>
    </source>
</evidence>
<dbReference type="InterPro" id="IPR000524">
    <property type="entry name" value="Tscrpt_reg_HTH_GntR"/>
</dbReference>
<keyword evidence="3" id="KW-0804">Transcription</keyword>
<protein>
    <submittedName>
        <fullName evidence="5">GntR family transcriptional regulator</fullName>
    </submittedName>
</protein>
<keyword evidence="1" id="KW-0805">Transcription regulation</keyword>
<keyword evidence="2" id="KW-0238">DNA-binding</keyword>
<dbReference type="InterPro" id="IPR036390">
    <property type="entry name" value="WH_DNA-bd_sf"/>
</dbReference>
<dbReference type="Pfam" id="PF07729">
    <property type="entry name" value="FCD"/>
    <property type="match status" value="1"/>
</dbReference>
<dbReference type="SUPFAM" id="SSF48008">
    <property type="entry name" value="GntR ligand-binding domain-like"/>
    <property type="match status" value="1"/>
</dbReference>
<dbReference type="EMBL" id="OBQD01000044">
    <property type="protein sequence ID" value="SOC48230.1"/>
    <property type="molecule type" value="Genomic_DNA"/>
</dbReference>
<dbReference type="PANTHER" id="PTHR43537:SF51">
    <property type="entry name" value="HTH-TYPE TRANSCRIPTIONAL REGULATOR LGOR-RELATED"/>
    <property type="match status" value="1"/>
</dbReference>
<feature type="domain" description="HTH gntR-type" evidence="4">
    <location>
        <begin position="10"/>
        <end position="77"/>
    </location>
</feature>
<dbReference type="InterPro" id="IPR036388">
    <property type="entry name" value="WH-like_DNA-bd_sf"/>
</dbReference>
<dbReference type="Gene3D" id="1.10.10.10">
    <property type="entry name" value="Winged helix-like DNA-binding domain superfamily/Winged helix DNA-binding domain"/>
    <property type="match status" value="1"/>
</dbReference>
<organism evidence="5 6">
    <name type="scientific">Rhizobium subbaraonis</name>
    <dbReference type="NCBI Taxonomy" id="908946"/>
    <lineage>
        <taxon>Bacteria</taxon>
        <taxon>Pseudomonadati</taxon>
        <taxon>Pseudomonadota</taxon>
        <taxon>Alphaproteobacteria</taxon>
        <taxon>Hyphomicrobiales</taxon>
        <taxon>Rhizobiaceae</taxon>
        <taxon>Rhizobium/Agrobacterium group</taxon>
        <taxon>Rhizobium</taxon>
    </lineage>
</organism>
<dbReference type="SMART" id="SM00895">
    <property type="entry name" value="FCD"/>
    <property type="match status" value="1"/>
</dbReference>
<dbReference type="InterPro" id="IPR008920">
    <property type="entry name" value="TF_FadR/GntR_C"/>
</dbReference>
<dbReference type="PANTHER" id="PTHR43537">
    <property type="entry name" value="TRANSCRIPTIONAL REGULATOR, GNTR FAMILY"/>
    <property type="match status" value="1"/>
</dbReference>
<dbReference type="InterPro" id="IPR011711">
    <property type="entry name" value="GntR_C"/>
</dbReference>
<evidence type="ECO:0000256" key="2">
    <source>
        <dbReference type="ARBA" id="ARBA00023125"/>
    </source>
</evidence>
<dbReference type="Gene3D" id="1.20.120.530">
    <property type="entry name" value="GntR ligand-binding domain-like"/>
    <property type="match status" value="1"/>
</dbReference>
<accession>A0A285V2E3</accession>
<dbReference type="SMART" id="SM00345">
    <property type="entry name" value="HTH_GNTR"/>
    <property type="match status" value="1"/>
</dbReference>
<dbReference type="Pfam" id="PF00392">
    <property type="entry name" value="GntR"/>
    <property type="match status" value="1"/>
</dbReference>
<dbReference type="SUPFAM" id="SSF46785">
    <property type="entry name" value="Winged helix' DNA-binding domain"/>
    <property type="match status" value="1"/>
</dbReference>
<evidence type="ECO:0000313" key="5">
    <source>
        <dbReference type="EMBL" id="SOC48230.1"/>
    </source>
</evidence>
<evidence type="ECO:0000256" key="1">
    <source>
        <dbReference type="ARBA" id="ARBA00023015"/>
    </source>
</evidence>
<dbReference type="Proteomes" id="UP000219167">
    <property type="component" value="Unassembled WGS sequence"/>
</dbReference>
<dbReference type="RefSeq" id="WP_176526953.1">
    <property type="nucleotide sequence ID" value="NZ_OBQD01000044.1"/>
</dbReference>
<dbReference type="GO" id="GO:0003677">
    <property type="term" value="F:DNA binding"/>
    <property type="evidence" value="ECO:0007669"/>
    <property type="project" value="UniProtKB-KW"/>
</dbReference>
<evidence type="ECO:0000259" key="4">
    <source>
        <dbReference type="PROSITE" id="PS50949"/>
    </source>
</evidence>
<dbReference type="GO" id="GO:0003700">
    <property type="term" value="F:DNA-binding transcription factor activity"/>
    <property type="evidence" value="ECO:0007669"/>
    <property type="project" value="InterPro"/>
</dbReference>
<gene>
    <name evidence="5" type="ORF">SAMN05892877_14410</name>
</gene>
<keyword evidence="6" id="KW-1185">Reference proteome</keyword>
<reference evidence="5 6" key="1">
    <citation type="submission" date="2017-08" db="EMBL/GenBank/DDBJ databases">
        <authorList>
            <person name="de Groot N.N."/>
        </authorList>
    </citation>
    <scope>NUCLEOTIDE SEQUENCE [LARGE SCALE GENOMIC DNA]</scope>
    <source>
        <strain evidence="5 6">JC85</strain>
    </source>
</reference>
<dbReference type="AlphaFoldDB" id="A0A285V2E3"/>
<sequence>MKASASTPKQSLGDRVYSDLRNAITLGEIRQGVVFNEADLIARYKVSSSPLREALTRLRQDGLVRVIARRGYAVTELSLKDFHELIQMRLIIEGAAAELAAPRITDAHIAELRRLSNTKLVVDDKASYRNFMQANQDFHERIAEIADNGRLCRATSQIFDEIQRLLFADIGHGDGDELEHDHDEIIEALALRDGRRARSAVIRHIKQSRDRVVGRMIRQHKDFEDSDIFN</sequence>